<keyword evidence="7" id="KW-1185">Reference proteome</keyword>
<comment type="similarity">
    <text evidence="1">Belongs to the metallo-dependent hydrolases superfamily. CpsB/CapC family.</text>
</comment>
<comment type="catalytic activity">
    <reaction evidence="5">
        <text>O-phospho-L-tyrosyl-[protein] + H2O = L-tyrosyl-[protein] + phosphate</text>
        <dbReference type="Rhea" id="RHEA:10684"/>
        <dbReference type="Rhea" id="RHEA-COMP:10136"/>
        <dbReference type="Rhea" id="RHEA-COMP:20101"/>
        <dbReference type="ChEBI" id="CHEBI:15377"/>
        <dbReference type="ChEBI" id="CHEBI:43474"/>
        <dbReference type="ChEBI" id="CHEBI:46858"/>
        <dbReference type="ChEBI" id="CHEBI:61978"/>
        <dbReference type="EC" id="3.1.3.48"/>
    </reaction>
</comment>
<dbReference type="EMBL" id="JJMM01000014">
    <property type="protein sequence ID" value="KDR94671.1"/>
    <property type="molecule type" value="Genomic_DNA"/>
</dbReference>
<comment type="caution">
    <text evidence="6">The sequence shown here is derived from an EMBL/GenBank/DDBJ whole genome shotgun (WGS) entry which is preliminary data.</text>
</comment>
<dbReference type="GO" id="GO:0004725">
    <property type="term" value="F:protein tyrosine phosphatase activity"/>
    <property type="evidence" value="ECO:0007669"/>
    <property type="project" value="UniProtKB-EC"/>
</dbReference>
<dbReference type="Pfam" id="PF19567">
    <property type="entry name" value="CpsB_CapC"/>
    <property type="match status" value="1"/>
</dbReference>
<accession>A0A069RCD5</accession>
<dbReference type="RefSeq" id="WP_052636226.1">
    <property type="nucleotide sequence ID" value="NZ_FSRH01000015.1"/>
</dbReference>
<dbReference type="OrthoDB" id="9788539at2"/>
<dbReference type="InterPro" id="IPR016195">
    <property type="entry name" value="Pol/histidinol_Pase-like"/>
</dbReference>
<dbReference type="eggNOG" id="COG4464">
    <property type="taxonomic scope" value="Bacteria"/>
</dbReference>
<keyword evidence="3 6" id="KW-0378">Hydrolase</keyword>
<evidence type="ECO:0000313" key="6">
    <source>
        <dbReference type="EMBL" id="KDR94671.1"/>
    </source>
</evidence>
<evidence type="ECO:0000256" key="3">
    <source>
        <dbReference type="ARBA" id="ARBA00022801"/>
    </source>
</evidence>
<evidence type="ECO:0000256" key="2">
    <source>
        <dbReference type="ARBA" id="ARBA00013064"/>
    </source>
</evidence>
<dbReference type="PIRSF" id="PIRSF016557">
    <property type="entry name" value="Caps_synth_CpsB"/>
    <property type="match status" value="1"/>
</dbReference>
<proteinExistence type="inferred from homology"/>
<dbReference type="EC" id="3.1.3.48" evidence="2"/>
<keyword evidence="4" id="KW-0904">Protein phosphatase</keyword>
<dbReference type="Proteomes" id="UP000027946">
    <property type="component" value="Unassembled WGS sequence"/>
</dbReference>
<evidence type="ECO:0000256" key="4">
    <source>
        <dbReference type="ARBA" id="ARBA00022912"/>
    </source>
</evidence>
<organism evidence="6 7">
    <name type="scientific">Peptoclostridium litorale DSM 5388</name>
    <dbReference type="NCBI Taxonomy" id="1121324"/>
    <lineage>
        <taxon>Bacteria</taxon>
        <taxon>Bacillati</taxon>
        <taxon>Bacillota</taxon>
        <taxon>Clostridia</taxon>
        <taxon>Peptostreptococcales</taxon>
        <taxon>Peptoclostridiaceae</taxon>
        <taxon>Peptoclostridium</taxon>
    </lineage>
</organism>
<dbReference type="SUPFAM" id="SSF89550">
    <property type="entry name" value="PHP domain-like"/>
    <property type="match status" value="1"/>
</dbReference>
<dbReference type="Gene3D" id="3.20.20.140">
    <property type="entry name" value="Metal-dependent hydrolases"/>
    <property type="match status" value="1"/>
</dbReference>
<evidence type="ECO:0000256" key="5">
    <source>
        <dbReference type="ARBA" id="ARBA00051722"/>
    </source>
</evidence>
<dbReference type="PANTHER" id="PTHR39181:SF1">
    <property type="entry name" value="TYROSINE-PROTEIN PHOSPHATASE YWQE"/>
    <property type="match status" value="1"/>
</dbReference>
<evidence type="ECO:0000313" key="7">
    <source>
        <dbReference type="Proteomes" id="UP000027946"/>
    </source>
</evidence>
<gene>
    <name evidence="6" type="primary">cpsB</name>
    <name evidence="6" type="ORF">CLIT_14c01320</name>
</gene>
<reference evidence="6 7" key="1">
    <citation type="submission" date="2014-03" db="EMBL/GenBank/DDBJ databases">
        <title>Genome sequence of Clostridium litorale W6, DSM 5388.</title>
        <authorList>
            <person name="Poehlein A."/>
            <person name="Jagirdar A."/>
            <person name="Khonsari B."/>
            <person name="Chibani C.M."/>
            <person name="Gutierrez Gutierrez D.A."/>
            <person name="Davydova E."/>
            <person name="Alghaithi H.S."/>
            <person name="Nair K.P."/>
            <person name="Dhamotharan K."/>
            <person name="Chandran L."/>
            <person name="G W."/>
            <person name="Daniel R."/>
        </authorList>
    </citation>
    <scope>NUCLEOTIDE SEQUENCE [LARGE SCALE GENOMIC DNA]</scope>
    <source>
        <strain evidence="6 7">W6</strain>
    </source>
</reference>
<evidence type="ECO:0000256" key="1">
    <source>
        <dbReference type="ARBA" id="ARBA00005750"/>
    </source>
</evidence>
<dbReference type="PANTHER" id="PTHR39181">
    <property type="entry name" value="TYROSINE-PROTEIN PHOSPHATASE YWQE"/>
    <property type="match status" value="1"/>
</dbReference>
<sequence>MIDMHCHILPEVDDGSISIHETIEMAKIAYADGIREIINTSHFHSESDDVTGLELLKTAKMVNEALEKEGVGVRVHVGNELYWNEGLMKNLDSGGFYTLAKSDYVLVEFRPDKIPPDIEDVAYEFIIRGYRPIIAHIERYIQVVDDIEVVAKLIDSGFLIQMNSRPITLGTGGRVESFCREALERNMVHFVASDAHDRSIRTPSLAAAYEKVKAITGEEIAREIFLANPEKLLKNEDIDPFEIIGQKKGGLRRFFKRHKKQKGGVLV</sequence>
<dbReference type="InterPro" id="IPR016667">
    <property type="entry name" value="Caps_polysacc_synth_CpsB/CapC"/>
</dbReference>
<dbReference type="STRING" id="1121324.CLIT_14c01320"/>
<name>A0A069RCD5_PEPLI</name>
<dbReference type="AlphaFoldDB" id="A0A069RCD5"/>
<protein>
    <recommendedName>
        <fullName evidence="2">protein-tyrosine-phosphatase</fullName>
        <ecNumber evidence="2">3.1.3.48</ecNumber>
    </recommendedName>
</protein>
<dbReference type="GO" id="GO:0030145">
    <property type="term" value="F:manganese ion binding"/>
    <property type="evidence" value="ECO:0007669"/>
    <property type="project" value="InterPro"/>
</dbReference>